<dbReference type="InterPro" id="IPR006145">
    <property type="entry name" value="PsdUridine_synth_RsuA/RluA"/>
</dbReference>
<proteinExistence type="inferred from homology"/>
<keyword evidence="2 4" id="KW-0694">RNA-binding</keyword>
<feature type="domain" description="RNA-binding S4" evidence="6">
    <location>
        <begin position="1"/>
        <end position="60"/>
    </location>
</feature>
<dbReference type="PROSITE" id="PS01149">
    <property type="entry name" value="PSI_RSU"/>
    <property type="match status" value="1"/>
</dbReference>
<protein>
    <recommendedName>
        <fullName evidence="5">Pseudouridine synthase</fullName>
        <ecNumber evidence="5">5.4.99.-</ecNumber>
    </recommendedName>
</protein>
<dbReference type="InterPro" id="IPR018496">
    <property type="entry name" value="PsdUridine_synth_RsuA/RluB_CS"/>
</dbReference>
<keyword evidence="3 5" id="KW-0413">Isomerase</keyword>
<dbReference type="SUPFAM" id="SSF55120">
    <property type="entry name" value="Pseudouridine synthase"/>
    <property type="match status" value="1"/>
</dbReference>
<evidence type="ECO:0000256" key="3">
    <source>
        <dbReference type="ARBA" id="ARBA00023235"/>
    </source>
</evidence>
<dbReference type="InterPro" id="IPR050343">
    <property type="entry name" value="RsuA_PseudoU_synthase"/>
</dbReference>
<dbReference type="Gene3D" id="3.30.70.1560">
    <property type="entry name" value="Alpha-L RNA-binding motif"/>
    <property type="match status" value="1"/>
</dbReference>
<comment type="similarity">
    <text evidence="1 5">Belongs to the pseudouridine synthase RsuA family.</text>
</comment>
<dbReference type="InterPro" id="IPR020103">
    <property type="entry name" value="PsdUridine_synth_cat_dom_sf"/>
</dbReference>
<dbReference type="SUPFAM" id="SSF55174">
    <property type="entry name" value="Alpha-L RNA-binding motif"/>
    <property type="match status" value="1"/>
</dbReference>
<dbReference type="Pfam" id="PF00849">
    <property type="entry name" value="PseudoU_synth_2"/>
    <property type="match status" value="1"/>
</dbReference>
<dbReference type="Proteomes" id="UP001220478">
    <property type="component" value="Chromosome"/>
</dbReference>
<keyword evidence="8" id="KW-1185">Reference proteome</keyword>
<evidence type="ECO:0000313" key="7">
    <source>
        <dbReference type="EMBL" id="WEG35050.1"/>
    </source>
</evidence>
<sequence length="243" mass="27324">MRLDKVLADRGLGTRSEIKKILRQGQVTLHGQVVLKADLQINTADLPYICYRGEKIDFYAKTVFLLNKPAGVLSMPEAEGVPCALDYLPPAYRSRKFSCVGRLDKYSEGLLLITNDGELIHRLTQPKWKIRKLYYVDFEPEMSSTAAQLVQTEFAQGINLGDFVTLAAEFHRLNSTSAEITVQEGKFHQVRRMLSACGYTVKRLLRLQEGPLALQDMAVGAVRQLDEAEIASLYAEVQLTRTD</sequence>
<accession>A0ABY8C2Z7</accession>
<dbReference type="SMART" id="SM00363">
    <property type="entry name" value="S4"/>
    <property type="match status" value="1"/>
</dbReference>
<dbReference type="PANTHER" id="PTHR47683:SF4">
    <property type="entry name" value="PSEUDOURIDINE SYNTHASE"/>
    <property type="match status" value="1"/>
</dbReference>
<gene>
    <name evidence="7" type="ORF">PYS61_03665</name>
</gene>
<dbReference type="CDD" id="cd00165">
    <property type="entry name" value="S4"/>
    <property type="match status" value="1"/>
</dbReference>
<dbReference type="InterPro" id="IPR020094">
    <property type="entry name" value="TruA/RsuA/RluB/E/F_N"/>
</dbReference>
<evidence type="ECO:0000256" key="2">
    <source>
        <dbReference type="ARBA" id="ARBA00022884"/>
    </source>
</evidence>
<dbReference type="EC" id="5.4.99.-" evidence="5"/>
<dbReference type="Gene3D" id="3.10.290.10">
    <property type="entry name" value="RNA-binding S4 domain"/>
    <property type="match status" value="1"/>
</dbReference>
<dbReference type="PANTHER" id="PTHR47683">
    <property type="entry name" value="PSEUDOURIDINE SYNTHASE FAMILY PROTEIN-RELATED"/>
    <property type="match status" value="1"/>
</dbReference>
<dbReference type="EMBL" id="CP118868">
    <property type="protein sequence ID" value="WEG35050.1"/>
    <property type="molecule type" value="Genomic_DNA"/>
</dbReference>
<dbReference type="NCBIfam" id="TIGR00093">
    <property type="entry name" value="pseudouridine synthase"/>
    <property type="match status" value="1"/>
</dbReference>
<dbReference type="InterPro" id="IPR036986">
    <property type="entry name" value="S4_RNA-bd_sf"/>
</dbReference>
<name>A0ABY8C2Z7_9FIRM</name>
<organism evidence="7 8">
    <name type="scientific">Amygdalobacter indicium</name>
    <dbReference type="NCBI Taxonomy" id="3029272"/>
    <lineage>
        <taxon>Bacteria</taxon>
        <taxon>Bacillati</taxon>
        <taxon>Bacillota</taxon>
        <taxon>Clostridia</taxon>
        <taxon>Eubacteriales</taxon>
        <taxon>Oscillospiraceae</taxon>
        <taxon>Amygdalobacter</taxon>
    </lineage>
</organism>
<dbReference type="Pfam" id="PF01479">
    <property type="entry name" value="S4"/>
    <property type="match status" value="1"/>
</dbReference>
<dbReference type="RefSeq" id="WP_315570335.1">
    <property type="nucleotide sequence ID" value="NZ_CP118866.1"/>
</dbReference>
<reference evidence="7 8" key="1">
    <citation type="submission" date="2023-02" db="EMBL/GenBank/DDBJ databases">
        <title>Novel Oscillospiraceae bacterial genomes.</title>
        <authorList>
            <person name="Srinivasan S."/>
            <person name="Austin M.N."/>
            <person name="Fiedler T.L."/>
            <person name="Strenk S.M."/>
            <person name="Agnew K.J."/>
            <person name="Nagana Gowda G.A."/>
            <person name="Raftery D."/>
            <person name="Beamer M.A."/>
            <person name="Achilles S.L."/>
            <person name="Wiesenfeld H.C."/>
            <person name="Fredricks D.N."/>
            <person name="Hillier S.L."/>
        </authorList>
    </citation>
    <scope>NUCLEOTIDE SEQUENCE [LARGE SCALE GENOMIC DNA]</scope>
    <source>
        <strain evidence="7 8">CHIC02 1186E3-8</strain>
    </source>
</reference>
<dbReference type="Gene3D" id="3.30.70.580">
    <property type="entry name" value="Pseudouridine synthase I, catalytic domain, N-terminal subdomain"/>
    <property type="match status" value="1"/>
</dbReference>
<evidence type="ECO:0000256" key="4">
    <source>
        <dbReference type="PROSITE-ProRule" id="PRU00182"/>
    </source>
</evidence>
<dbReference type="InterPro" id="IPR000748">
    <property type="entry name" value="PsdUridine_synth_RsuA/RluB/E/F"/>
</dbReference>
<evidence type="ECO:0000256" key="5">
    <source>
        <dbReference type="RuleBase" id="RU003887"/>
    </source>
</evidence>
<evidence type="ECO:0000259" key="6">
    <source>
        <dbReference type="SMART" id="SM00363"/>
    </source>
</evidence>
<dbReference type="InterPro" id="IPR042092">
    <property type="entry name" value="PsdUridine_s_RsuA/RluB/E/F_cat"/>
</dbReference>
<dbReference type="PROSITE" id="PS50889">
    <property type="entry name" value="S4"/>
    <property type="match status" value="1"/>
</dbReference>
<evidence type="ECO:0000313" key="8">
    <source>
        <dbReference type="Proteomes" id="UP001220478"/>
    </source>
</evidence>
<dbReference type="InterPro" id="IPR002942">
    <property type="entry name" value="S4_RNA-bd"/>
</dbReference>
<evidence type="ECO:0000256" key="1">
    <source>
        <dbReference type="ARBA" id="ARBA00008348"/>
    </source>
</evidence>